<feature type="compositionally biased region" description="Low complexity" evidence="1">
    <location>
        <begin position="18"/>
        <end position="31"/>
    </location>
</feature>
<dbReference type="EMBL" id="QNRE01000004">
    <property type="protein sequence ID" value="RBO91767.1"/>
    <property type="molecule type" value="Genomic_DNA"/>
</dbReference>
<dbReference type="Proteomes" id="UP000252586">
    <property type="component" value="Unassembled WGS sequence"/>
</dbReference>
<keyword evidence="3" id="KW-1185">Reference proteome</keyword>
<name>A0A366DNU4_9NOCA</name>
<feature type="region of interest" description="Disordered" evidence="1">
    <location>
        <begin position="1"/>
        <end position="32"/>
    </location>
</feature>
<protein>
    <submittedName>
        <fullName evidence="2">Uncharacterized protein</fullName>
    </submittedName>
</protein>
<reference evidence="2 3" key="1">
    <citation type="submission" date="2018-06" db="EMBL/GenBank/DDBJ databases">
        <title>Genomic Encyclopedia of Type Strains, Phase IV (KMG-IV): sequencing the most valuable type-strain genomes for metagenomic binning, comparative biology and taxonomic classification.</title>
        <authorList>
            <person name="Goeker M."/>
        </authorList>
    </citation>
    <scope>NUCLEOTIDE SEQUENCE [LARGE SCALE GENOMIC DNA]</scope>
    <source>
        <strain evidence="2 3">DSM 44599</strain>
    </source>
</reference>
<organism evidence="2 3">
    <name type="scientific">Nocardia puris</name>
    <dbReference type="NCBI Taxonomy" id="208602"/>
    <lineage>
        <taxon>Bacteria</taxon>
        <taxon>Bacillati</taxon>
        <taxon>Actinomycetota</taxon>
        <taxon>Actinomycetes</taxon>
        <taxon>Mycobacteriales</taxon>
        <taxon>Nocardiaceae</taxon>
        <taxon>Nocardia</taxon>
    </lineage>
</organism>
<dbReference type="OrthoDB" id="4549851at2"/>
<proteinExistence type="predicted"/>
<feature type="compositionally biased region" description="Polar residues" evidence="1">
    <location>
        <begin position="1"/>
        <end position="10"/>
    </location>
</feature>
<comment type="caution">
    <text evidence="2">The sequence shown here is derived from an EMBL/GenBank/DDBJ whole genome shotgun (WGS) entry which is preliminary data.</text>
</comment>
<sequence length="256" mass="27123">MTTACDSTPDPSEDRSTPIHATTPPAAIPTTSVTLPADVPSIGAPDGIPDVTPIRRWAADLVSNTLPDLEAKCWTVAPAHVAEVYERRDAVLAAAAGPGAVEGETLVWRDGDIVLAVPRAALATGYACPRRYAPGERIGFDDADARHTVYRYLARFTGEPVDPDDKEDAYPLVCRATPADWDPEDTGTPIPAPLANNPGVLTGTKHFSPEEMRSAPLRAGYHSVSVPVTNAAGFTLTRTFLLAERPAGYCLGDVTP</sequence>
<evidence type="ECO:0000313" key="3">
    <source>
        <dbReference type="Proteomes" id="UP000252586"/>
    </source>
</evidence>
<accession>A0A366DNU4</accession>
<dbReference type="RefSeq" id="WP_067509829.1">
    <property type="nucleotide sequence ID" value="NZ_QNRE01000004.1"/>
</dbReference>
<dbReference type="AlphaFoldDB" id="A0A366DNU4"/>
<gene>
    <name evidence="2" type="ORF">DFR74_104475</name>
</gene>
<dbReference type="STRING" id="1210090.GCA_001613185_03447"/>
<evidence type="ECO:0000313" key="2">
    <source>
        <dbReference type="EMBL" id="RBO91767.1"/>
    </source>
</evidence>
<evidence type="ECO:0000256" key="1">
    <source>
        <dbReference type="SAM" id="MobiDB-lite"/>
    </source>
</evidence>